<keyword evidence="2" id="KW-1185">Reference proteome</keyword>
<dbReference type="Proteomes" id="UP000550729">
    <property type="component" value="Unassembled WGS sequence"/>
</dbReference>
<name>A0A848L050_9ACTN</name>
<protein>
    <submittedName>
        <fullName evidence="1">Uncharacterized protein</fullName>
    </submittedName>
</protein>
<evidence type="ECO:0000313" key="1">
    <source>
        <dbReference type="EMBL" id="NMO01841.1"/>
    </source>
</evidence>
<sequence>MPFTGEERFTVIDSPLREFWAYALSNLQENAARGLLAEYLVAKAVQATGLRVEWDAYDVEAPDGTTIEVKASGHSQTWARVGPPVISFAGLPGKAGKKSWHAQSNTWTDVHIADVYVFAVHTTPEGEPYNGLDVAAWDFYVLPGSTVVATGQQSMRLSTVERLGAVRVSWSGLRDAIEVAGWRWR</sequence>
<dbReference type="RefSeq" id="WP_170194350.1">
    <property type="nucleotide sequence ID" value="NZ_JABBNB010000010.1"/>
</dbReference>
<evidence type="ECO:0000313" key="2">
    <source>
        <dbReference type="Proteomes" id="UP000550729"/>
    </source>
</evidence>
<reference evidence="1 2" key="1">
    <citation type="submission" date="2020-04" db="EMBL/GenBank/DDBJ databases">
        <title>Gordonia sp. nov. TBRC 11910.</title>
        <authorList>
            <person name="Suriyachadkun C."/>
        </authorList>
    </citation>
    <scope>NUCLEOTIDE SEQUENCE [LARGE SCALE GENOMIC DNA]</scope>
    <source>
        <strain evidence="1 2">TBRC 11910</strain>
    </source>
</reference>
<gene>
    <name evidence="1" type="ORF">HH308_11525</name>
</gene>
<accession>A0A848L050</accession>
<organism evidence="1 2">
    <name type="scientific">Gordonia asplenii</name>
    <dbReference type="NCBI Taxonomy" id="2725283"/>
    <lineage>
        <taxon>Bacteria</taxon>
        <taxon>Bacillati</taxon>
        <taxon>Actinomycetota</taxon>
        <taxon>Actinomycetes</taxon>
        <taxon>Mycobacteriales</taxon>
        <taxon>Gordoniaceae</taxon>
        <taxon>Gordonia</taxon>
    </lineage>
</organism>
<proteinExistence type="predicted"/>
<dbReference type="EMBL" id="JABBNB010000010">
    <property type="protein sequence ID" value="NMO01841.1"/>
    <property type="molecule type" value="Genomic_DNA"/>
</dbReference>
<dbReference type="AlphaFoldDB" id="A0A848L050"/>
<comment type="caution">
    <text evidence="1">The sequence shown here is derived from an EMBL/GenBank/DDBJ whole genome shotgun (WGS) entry which is preliminary data.</text>
</comment>